<sequence length="72" mass="7657">MRPGGIWTNALRFPANVANTGVVVHAGKLLALWEGGPPTEIDPDTLDTIGIHRFGGKLKWLGASRPTRSGIP</sequence>
<dbReference type="EMBL" id="BLKV01000001">
    <property type="protein sequence ID" value="GFG70808.1"/>
    <property type="molecule type" value="Genomic_DNA"/>
</dbReference>
<dbReference type="InterPro" id="IPR004294">
    <property type="entry name" value="Carotenoid_Oase"/>
</dbReference>
<gene>
    <name evidence="5" type="ORF">MSEN_25280</name>
</gene>
<protein>
    <recommendedName>
        <fullName evidence="4">Dioxygenase</fullName>
        <ecNumber evidence="4">1.13.11.-</ecNumber>
    </recommendedName>
</protein>
<keyword evidence="4" id="KW-0560">Oxidoreductase</keyword>
<dbReference type="Proteomes" id="UP000465263">
    <property type="component" value="Unassembled WGS sequence"/>
</dbReference>
<keyword evidence="4" id="KW-0223">Dioxygenase</keyword>
<reference evidence="5 6" key="1">
    <citation type="journal article" date="2019" name="Emerg. Microbes Infect.">
        <title>Comprehensive subspecies identification of 175 nontuberculous mycobacteria species based on 7547 genomic profiles.</title>
        <authorList>
            <person name="Matsumoto Y."/>
            <person name="Kinjo T."/>
            <person name="Motooka D."/>
            <person name="Nabeya D."/>
            <person name="Jung N."/>
            <person name="Uechi K."/>
            <person name="Horii T."/>
            <person name="Iida T."/>
            <person name="Fujita J."/>
            <person name="Nakamura S."/>
        </authorList>
    </citation>
    <scope>NUCLEOTIDE SEQUENCE [LARGE SCALE GENOMIC DNA]</scope>
    <source>
        <strain evidence="5 6">JCM 16017</strain>
    </source>
</reference>
<evidence type="ECO:0000256" key="3">
    <source>
        <dbReference type="ARBA" id="ARBA00023004"/>
    </source>
</evidence>
<organism evidence="5 6">
    <name type="scientific">Mycolicibacter senuensis</name>
    <dbReference type="NCBI Taxonomy" id="386913"/>
    <lineage>
        <taxon>Bacteria</taxon>
        <taxon>Bacillati</taxon>
        <taxon>Actinomycetota</taxon>
        <taxon>Actinomycetes</taxon>
        <taxon>Mycobacteriales</taxon>
        <taxon>Mycobacteriaceae</taxon>
        <taxon>Mycolicibacter</taxon>
    </lineage>
</organism>
<dbReference type="EC" id="1.13.11.-" evidence="4"/>
<evidence type="ECO:0000256" key="4">
    <source>
        <dbReference type="RuleBase" id="RU364048"/>
    </source>
</evidence>
<comment type="cofactor">
    <cofactor evidence="4">
        <name>Fe(2+)</name>
        <dbReference type="ChEBI" id="CHEBI:29033"/>
    </cofactor>
    <text evidence="4">Binds 1 Fe(2+) ion per subunit.</text>
</comment>
<keyword evidence="3 4" id="KW-0408">Iron</keyword>
<evidence type="ECO:0000313" key="6">
    <source>
        <dbReference type="Proteomes" id="UP000465263"/>
    </source>
</evidence>
<dbReference type="GO" id="GO:0016702">
    <property type="term" value="F:oxidoreductase activity, acting on single donors with incorporation of molecular oxygen, incorporation of two atoms of oxygen"/>
    <property type="evidence" value="ECO:0007669"/>
    <property type="project" value="InterPro"/>
</dbReference>
<evidence type="ECO:0000313" key="5">
    <source>
        <dbReference type="EMBL" id="GFG70808.1"/>
    </source>
</evidence>
<dbReference type="Pfam" id="PF03055">
    <property type="entry name" value="RPE65"/>
    <property type="match status" value="1"/>
</dbReference>
<evidence type="ECO:0000256" key="1">
    <source>
        <dbReference type="ARBA" id="ARBA00006787"/>
    </source>
</evidence>
<dbReference type="RefSeq" id="WP_407663434.1">
    <property type="nucleotide sequence ID" value="NZ_BLKV01000001.1"/>
</dbReference>
<proteinExistence type="inferred from homology"/>
<keyword evidence="6" id="KW-1185">Reference proteome</keyword>
<comment type="similarity">
    <text evidence="1 4">Belongs to the carotenoid oxygenase family.</text>
</comment>
<dbReference type="AlphaFoldDB" id="A0A7I9XM70"/>
<accession>A0A7I9XM70</accession>
<keyword evidence="2 4" id="KW-0479">Metal-binding</keyword>
<evidence type="ECO:0000256" key="2">
    <source>
        <dbReference type="ARBA" id="ARBA00022723"/>
    </source>
</evidence>
<dbReference type="GO" id="GO:0046872">
    <property type="term" value="F:metal ion binding"/>
    <property type="evidence" value="ECO:0007669"/>
    <property type="project" value="UniProtKB-KW"/>
</dbReference>
<comment type="caution">
    <text evidence="5">The sequence shown here is derived from an EMBL/GenBank/DDBJ whole genome shotgun (WGS) entry which is preliminary data.</text>
</comment>
<name>A0A7I9XM70_9MYCO</name>